<evidence type="ECO:0000313" key="2">
    <source>
        <dbReference type="EMBL" id="WAG60916.1"/>
    </source>
</evidence>
<dbReference type="InterPro" id="IPR041657">
    <property type="entry name" value="HTH_17"/>
</dbReference>
<dbReference type="AlphaFoldDB" id="A0AA47EIP9"/>
<dbReference type="Proteomes" id="UP001164733">
    <property type="component" value="Chromosome"/>
</dbReference>
<dbReference type="RefSeq" id="WP_187350197.1">
    <property type="nucleotide sequence ID" value="NZ_CP086140.1"/>
</dbReference>
<name>A0AA47EIP9_9CLOT</name>
<dbReference type="Pfam" id="PF12728">
    <property type="entry name" value="HTH_17"/>
    <property type="match status" value="1"/>
</dbReference>
<dbReference type="EMBL" id="CP086239">
    <property type="protein sequence ID" value="WAG60916.1"/>
    <property type="molecule type" value="Genomic_DNA"/>
</dbReference>
<feature type="domain" description="Helix-turn-helix" evidence="1">
    <location>
        <begin position="10"/>
        <end position="56"/>
    </location>
</feature>
<gene>
    <name evidence="2" type="ORF">LL038_01295</name>
</gene>
<evidence type="ECO:0000313" key="3">
    <source>
        <dbReference type="Proteomes" id="UP001164733"/>
    </source>
</evidence>
<protein>
    <submittedName>
        <fullName evidence="2">Helix-turn-helix domain-containing protein</fullName>
    </submittedName>
</protein>
<evidence type="ECO:0000259" key="1">
    <source>
        <dbReference type="Pfam" id="PF12728"/>
    </source>
</evidence>
<reference evidence="2" key="1">
    <citation type="submission" date="2021-11" db="EMBL/GenBank/DDBJ databases">
        <title>Clostridia strains as spoilage organisms.</title>
        <authorList>
            <person name="Wambui J."/>
            <person name="Stevens M.J.A."/>
            <person name="Stephan R."/>
        </authorList>
    </citation>
    <scope>NUCLEOTIDE SEQUENCE</scope>
    <source>
        <strain evidence="2">CF009</strain>
    </source>
</reference>
<sequence length="57" mass="6701">MFENYKDVVNIEDLTQMLDIGKNKAYELINSGIIKSFKIGKVHKIPKVWIVDYIQMQ</sequence>
<proteinExistence type="predicted"/>
<accession>A0AA47EIP9</accession>
<organism evidence="2 3">
    <name type="scientific">Clostridium estertheticum</name>
    <dbReference type="NCBI Taxonomy" id="238834"/>
    <lineage>
        <taxon>Bacteria</taxon>
        <taxon>Bacillati</taxon>
        <taxon>Bacillota</taxon>
        <taxon>Clostridia</taxon>
        <taxon>Eubacteriales</taxon>
        <taxon>Clostridiaceae</taxon>
        <taxon>Clostridium</taxon>
    </lineage>
</organism>